<dbReference type="GO" id="GO:0016301">
    <property type="term" value="F:kinase activity"/>
    <property type="evidence" value="ECO:0007669"/>
    <property type="project" value="UniProtKB-KW"/>
</dbReference>
<dbReference type="InterPro" id="IPR011009">
    <property type="entry name" value="Kinase-like_dom_sf"/>
</dbReference>
<dbReference type="InterPro" id="IPR000719">
    <property type="entry name" value="Prot_kinase_dom"/>
</dbReference>
<dbReference type="SUPFAM" id="SSF56112">
    <property type="entry name" value="Protein kinase-like (PK-like)"/>
    <property type="match status" value="1"/>
</dbReference>
<evidence type="ECO:0000259" key="1">
    <source>
        <dbReference type="PROSITE" id="PS50011"/>
    </source>
</evidence>
<dbReference type="Pfam" id="PF00069">
    <property type="entry name" value="Pkinase"/>
    <property type="match status" value="1"/>
</dbReference>
<dbReference type="PANTHER" id="PTHR24359">
    <property type="entry name" value="SERINE/THREONINE-PROTEIN KINASE SBK1"/>
    <property type="match status" value="1"/>
</dbReference>
<feature type="domain" description="Protein kinase" evidence="1">
    <location>
        <begin position="150"/>
        <end position="457"/>
    </location>
</feature>
<evidence type="ECO:0000313" key="3">
    <source>
        <dbReference type="Proteomes" id="UP001480595"/>
    </source>
</evidence>
<gene>
    <name evidence="2" type="ORF">PG994_001372</name>
</gene>
<keyword evidence="2" id="KW-0808">Transferase</keyword>
<reference evidence="2 3" key="1">
    <citation type="submission" date="2023-01" db="EMBL/GenBank/DDBJ databases">
        <title>Analysis of 21 Apiospora genomes using comparative genomics revels a genus with tremendous synthesis potential of carbohydrate active enzymes and secondary metabolites.</title>
        <authorList>
            <person name="Sorensen T."/>
        </authorList>
    </citation>
    <scope>NUCLEOTIDE SEQUENCE [LARGE SCALE GENOMIC DNA]</scope>
    <source>
        <strain evidence="2 3">CBS 135458</strain>
    </source>
</reference>
<dbReference type="SMART" id="SM00220">
    <property type="entry name" value="S_TKc"/>
    <property type="match status" value="1"/>
</dbReference>
<dbReference type="EMBL" id="JAQQWL010000002">
    <property type="protein sequence ID" value="KAK8086398.1"/>
    <property type="molecule type" value="Genomic_DNA"/>
</dbReference>
<keyword evidence="3" id="KW-1185">Reference proteome</keyword>
<dbReference type="PROSITE" id="PS50011">
    <property type="entry name" value="PROTEIN_KINASE_DOM"/>
    <property type="match status" value="1"/>
</dbReference>
<keyword evidence="2" id="KW-0418">Kinase</keyword>
<dbReference type="PANTHER" id="PTHR24359:SF1">
    <property type="entry name" value="INHIBITOR OF NUCLEAR FACTOR KAPPA-B KINASE EPSILON SUBUNIT HOMOLOG 1-RELATED"/>
    <property type="match status" value="1"/>
</dbReference>
<accession>A0ABR1WTF7</accession>
<dbReference type="RefSeq" id="XP_066720922.1">
    <property type="nucleotide sequence ID" value="XM_066852781.1"/>
</dbReference>
<sequence length="457" mass="51920">MSYATTTPLSTKQETDEPHTACPCGNDVCHCAIEVLRDRGMQALLLASKEDVSDQRLRFVPRESILQEIRPDFISRVLQRAANTDDDIAALVQEATNRISARVPCHCKQPLCTGSRVIFASLLFSGLHRILVHFIHAAQPEICDNSLLERLNEGEAGVGDGDPIFRQIQQLQDAQKDHMFFYWIYQLIPLCFPKNGDDGQVKKLELNFALKTLLDDWNEPGTAKRSFYEELENNNAVPRGDRILSLLAALEHRGNFYFLFPLAELGDLQNIWKGYGPSRNDETGQYTTHAAWYSPQWLLEECLGIASALAHVHGRGVSTRAERFLLHADIKPDNILGFRDGDSVSLKLADFGHSHILTTAFPDVTVSTLVKSRSYRAPEFDVSECVTTKYDVWSLGCLFLDFVTWALLGWKEVEEFREQRLVETNDPKADYGSFAEDTFFKRLERRLKDQLHEETHV</sequence>
<comment type="caution">
    <text evidence="2">The sequence shown here is derived from an EMBL/GenBank/DDBJ whole genome shotgun (WGS) entry which is preliminary data.</text>
</comment>
<dbReference type="Gene3D" id="1.10.510.10">
    <property type="entry name" value="Transferase(Phosphotransferase) domain 1"/>
    <property type="match status" value="1"/>
</dbReference>
<organism evidence="2 3">
    <name type="scientific">Apiospora phragmitis</name>
    <dbReference type="NCBI Taxonomy" id="2905665"/>
    <lineage>
        <taxon>Eukaryota</taxon>
        <taxon>Fungi</taxon>
        <taxon>Dikarya</taxon>
        <taxon>Ascomycota</taxon>
        <taxon>Pezizomycotina</taxon>
        <taxon>Sordariomycetes</taxon>
        <taxon>Xylariomycetidae</taxon>
        <taxon>Amphisphaeriales</taxon>
        <taxon>Apiosporaceae</taxon>
        <taxon>Apiospora</taxon>
    </lineage>
</organism>
<protein>
    <submittedName>
        <fullName evidence="2">Protein kinase domain-containing protein</fullName>
    </submittedName>
</protein>
<name>A0ABR1WTF7_9PEZI</name>
<proteinExistence type="predicted"/>
<evidence type="ECO:0000313" key="2">
    <source>
        <dbReference type="EMBL" id="KAK8086398.1"/>
    </source>
</evidence>
<dbReference type="GeneID" id="92085844"/>
<dbReference type="Proteomes" id="UP001480595">
    <property type="component" value="Unassembled WGS sequence"/>
</dbReference>